<sequence length="228" mass="26204">MSIRNFISRRGTPREIYSDNGTNFKAAERILVTQLKKVNVPEIKTTFEQIKWKFNPPSSPHMGGAWERLIKSVKLVLYNICPSMKFTDESLKSALCEAEFTVNSRPLTWYKTQFADQFWRRWLKDYVPVISRRTKWFTKLPPIKIGDIVVSVDPDLPRNCWPKGKVIDVVLAKDGQVRRATVKTIHGIYHRPTAKLAVLDVSGTLEGKLDPSTSFTEEELLPLNQNKT</sequence>
<dbReference type="OrthoDB" id="10049357at2759"/>
<organism evidence="2 3">
    <name type="scientific">Eumeta variegata</name>
    <name type="common">Bagworm moth</name>
    <name type="synonym">Eumeta japonica</name>
    <dbReference type="NCBI Taxonomy" id="151549"/>
    <lineage>
        <taxon>Eukaryota</taxon>
        <taxon>Metazoa</taxon>
        <taxon>Ecdysozoa</taxon>
        <taxon>Arthropoda</taxon>
        <taxon>Hexapoda</taxon>
        <taxon>Insecta</taxon>
        <taxon>Pterygota</taxon>
        <taxon>Neoptera</taxon>
        <taxon>Endopterygota</taxon>
        <taxon>Lepidoptera</taxon>
        <taxon>Glossata</taxon>
        <taxon>Ditrysia</taxon>
        <taxon>Tineoidea</taxon>
        <taxon>Psychidae</taxon>
        <taxon>Oiketicinae</taxon>
        <taxon>Eumeta</taxon>
    </lineage>
</organism>
<dbReference type="SUPFAM" id="SSF53098">
    <property type="entry name" value="Ribonuclease H-like"/>
    <property type="match status" value="1"/>
</dbReference>
<dbReference type="GO" id="GO:0015074">
    <property type="term" value="P:DNA integration"/>
    <property type="evidence" value="ECO:0007669"/>
    <property type="project" value="InterPro"/>
</dbReference>
<dbReference type="EMBL" id="BGZK01003655">
    <property type="protein sequence ID" value="GBP03416.1"/>
    <property type="molecule type" value="Genomic_DNA"/>
</dbReference>
<name>A0A4C1SNC6_EUMVA</name>
<gene>
    <name evidence="2" type="ORF">EVAR_71358_1</name>
</gene>
<dbReference type="AlphaFoldDB" id="A0A4C1SNC6"/>
<comment type="caution">
    <text evidence="2">The sequence shown here is derived from an EMBL/GenBank/DDBJ whole genome shotgun (WGS) entry which is preliminary data.</text>
</comment>
<dbReference type="PANTHER" id="PTHR47331">
    <property type="entry name" value="PHD-TYPE DOMAIN-CONTAINING PROTEIN"/>
    <property type="match status" value="1"/>
</dbReference>
<dbReference type="GO" id="GO:0003676">
    <property type="term" value="F:nucleic acid binding"/>
    <property type="evidence" value="ECO:0007669"/>
    <property type="project" value="InterPro"/>
</dbReference>
<reference evidence="2 3" key="1">
    <citation type="journal article" date="2019" name="Commun. Biol.">
        <title>The bagworm genome reveals a unique fibroin gene that provides high tensile strength.</title>
        <authorList>
            <person name="Kono N."/>
            <person name="Nakamura H."/>
            <person name="Ohtoshi R."/>
            <person name="Tomita M."/>
            <person name="Numata K."/>
            <person name="Arakawa K."/>
        </authorList>
    </citation>
    <scope>NUCLEOTIDE SEQUENCE [LARGE SCALE GENOMIC DNA]</scope>
</reference>
<evidence type="ECO:0000313" key="2">
    <source>
        <dbReference type="EMBL" id="GBP03416.1"/>
    </source>
</evidence>
<dbReference type="PROSITE" id="PS50994">
    <property type="entry name" value="INTEGRASE"/>
    <property type="match status" value="1"/>
</dbReference>
<dbReference type="InterPro" id="IPR040676">
    <property type="entry name" value="DUF5641"/>
</dbReference>
<keyword evidence="3" id="KW-1185">Reference proteome</keyword>
<dbReference type="STRING" id="151549.A0A4C1SNC6"/>
<dbReference type="Pfam" id="PF18701">
    <property type="entry name" value="DUF5641"/>
    <property type="match status" value="1"/>
</dbReference>
<feature type="domain" description="Integrase catalytic" evidence="1">
    <location>
        <begin position="1"/>
        <end position="123"/>
    </location>
</feature>
<dbReference type="InterPro" id="IPR001584">
    <property type="entry name" value="Integrase_cat-core"/>
</dbReference>
<evidence type="ECO:0000313" key="3">
    <source>
        <dbReference type="Proteomes" id="UP000299102"/>
    </source>
</evidence>
<dbReference type="InterPro" id="IPR012337">
    <property type="entry name" value="RNaseH-like_sf"/>
</dbReference>
<proteinExistence type="predicted"/>
<dbReference type="InterPro" id="IPR036397">
    <property type="entry name" value="RNaseH_sf"/>
</dbReference>
<accession>A0A4C1SNC6</accession>
<dbReference type="PANTHER" id="PTHR47331:SF1">
    <property type="entry name" value="GAG-LIKE PROTEIN"/>
    <property type="match status" value="1"/>
</dbReference>
<dbReference type="Proteomes" id="UP000299102">
    <property type="component" value="Unassembled WGS sequence"/>
</dbReference>
<protein>
    <recommendedName>
        <fullName evidence="1">Integrase catalytic domain-containing protein</fullName>
    </recommendedName>
</protein>
<evidence type="ECO:0000259" key="1">
    <source>
        <dbReference type="PROSITE" id="PS50994"/>
    </source>
</evidence>
<dbReference type="Gene3D" id="3.30.420.10">
    <property type="entry name" value="Ribonuclease H-like superfamily/Ribonuclease H"/>
    <property type="match status" value="1"/>
</dbReference>